<feature type="transmembrane region" description="Helical" evidence="1">
    <location>
        <begin position="97"/>
        <end position="116"/>
    </location>
</feature>
<protein>
    <submittedName>
        <fullName evidence="2">Uncharacterized protein</fullName>
    </submittedName>
</protein>
<sequence>MYGPAQIAGYLVLVVTPAALLFGAVRAPTDLPPGLLSVQFGVVLAGTLVATMECHRLWEFDTADWAFDATGFDRTDAVDALAVAAAAVVTYGLSVHAGLGPVLASALVGLFAGLALRRVAGAAYCGSFVGMASPAVFPSLEGVALAGLVAGLAFVATAESFNGFGGKYGTLALFGCIATVFLTDVDYAAGTSLEWRLAPATVAVAVVAAVVTVVLRTRGGLSSVVASAAVGVIAGVAFTPILPELGPTLATVAFCASFVGMSSAERLKTTGQVAGAGVLCGVVFVVVAPALVGAGGKLGTTAFLSCLAVAGALELTAVVRSSVHRVAPSQ</sequence>
<evidence type="ECO:0000256" key="1">
    <source>
        <dbReference type="SAM" id="Phobius"/>
    </source>
</evidence>
<feature type="transmembrane region" description="Helical" evidence="1">
    <location>
        <begin position="221"/>
        <end position="239"/>
    </location>
</feature>
<dbReference type="KEGG" id="nay:HYG81_08725"/>
<dbReference type="EMBL" id="CP059154">
    <property type="protein sequence ID" value="QLK27673.1"/>
    <property type="molecule type" value="Genomic_DNA"/>
</dbReference>
<feature type="transmembrane region" description="Helical" evidence="1">
    <location>
        <begin position="7"/>
        <end position="25"/>
    </location>
</feature>
<keyword evidence="1" id="KW-1133">Transmembrane helix</keyword>
<dbReference type="AlphaFoldDB" id="A0A7D6CTL5"/>
<dbReference type="GeneID" id="56143284"/>
<feature type="transmembrane region" description="Helical" evidence="1">
    <location>
        <begin position="195"/>
        <end position="214"/>
    </location>
</feature>
<keyword evidence="3" id="KW-1185">Reference proteome</keyword>
<organism evidence="2 3">
    <name type="scientific">Natrinema zhouii</name>
    <dbReference type="NCBI Taxonomy" id="1710539"/>
    <lineage>
        <taxon>Archaea</taxon>
        <taxon>Methanobacteriati</taxon>
        <taxon>Methanobacteriota</taxon>
        <taxon>Stenosarchaea group</taxon>
        <taxon>Halobacteria</taxon>
        <taxon>Halobacteriales</taxon>
        <taxon>Natrialbaceae</taxon>
        <taxon>Natrinema</taxon>
    </lineage>
</organism>
<name>A0A7D6CTL5_9EURY</name>
<proteinExistence type="predicted"/>
<reference evidence="2 3" key="1">
    <citation type="submission" date="2020-07" db="EMBL/GenBank/DDBJ databases">
        <title>Natrinema (YPL30) sp. nov. and Haloterrigena xxxxxx (YPL8) sp. nov., isolated from a salt mine.</title>
        <authorList>
            <person name="Cui H."/>
        </authorList>
    </citation>
    <scope>NUCLEOTIDE SEQUENCE [LARGE SCALE GENOMIC DNA]</scope>
    <source>
        <strain evidence="2 3">YPL13</strain>
    </source>
</reference>
<keyword evidence="1" id="KW-0812">Transmembrane</keyword>
<feature type="transmembrane region" description="Helical" evidence="1">
    <location>
        <begin position="31"/>
        <end position="50"/>
    </location>
</feature>
<dbReference type="OrthoDB" id="241667at2157"/>
<dbReference type="Proteomes" id="UP000510869">
    <property type="component" value="Chromosome"/>
</dbReference>
<feature type="transmembrane region" description="Helical" evidence="1">
    <location>
        <begin position="298"/>
        <end position="319"/>
    </location>
</feature>
<feature type="transmembrane region" description="Helical" evidence="1">
    <location>
        <begin position="168"/>
        <end position="189"/>
    </location>
</feature>
<evidence type="ECO:0000313" key="2">
    <source>
        <dbReference type="EMBL" id="QLK27673.1"/>
    </source>
</evidence>
<dbReference type="RefSeq" id="WP_180842834.1">
    <property type="nucleotide sequence ID" value="NZ_CP059154.1"/>
</dbReference>
<evidence type="ECO:0000313" key="3">
    <source>
        <dbReference type="Proteomes" id="UP000510869"/>
    </source>
</evidence>
<gene>
    <name evidence="2" type="ORF">HYG81_08725</name>
</gene>
<accession>A0A7D6CTL5</accession>
<feature type="transmembrane region" description="Helical" evidence="1">
    <location>
        <begin position="273"/>
        <end position="292"/>
    </location>
</feature>
<feature type="transmembrane region" description="Helical" evidence="1">
    <location>
        <begin position="136"/>
        <end position="156"/>
    </location>
</feature>
<keyword evidence="1" id="KW-0472">Membrane</keyword>